<evidence type="ECO:0000256" key="1">
    <source>
        <dbReference type="ARBA" id="ARBA00022614"/>
    </source>
</evidence>
<dbReference type="Pfam" id="PF25019">
    <property type="entry name" value="LRR_R13L1-DRL21"/>
    <property type="match status" value="1"/>
</dbReference>
<dbReference type="AlphaFoldDB" id="A0A0B2P6G3"/>
<keyword evidence="1" id="KW-0433">Leucine-rich repeat</keyword>
<dbReference type="EMBL" id="KN669906">
    <property type="protein sequence ID" value="KHN03179.1"/>
    <property type="molecule type" value="Genomic_DNA"/>
</dbReference>
<dbReference type="GO" id="GO:0006952">
    <property type="term" value="P:defense response"/>
    <property type="evidence" value="ECO:0007669"/>
    <property type="project" value="UniProtKB-KW"/>
</dbReference>
<dbReference type="Gene3D" id="3.80.10.10">
    <property type="entry name" value="Ribonuclease Inhibitor"/>
    <property type="match status" value="2"/>
</dbReference>
<evidence type="ECO:0000259" key="4">
    <source>
        <dbReference type="Pfam" id="PF23247"/>
    </source>
</evidence>
<evidence type="ECO:0000313" key="6">
    <source>
        <dbReference type="EMBL" id="KHN03179.1"/>
    </source>
</evidence>
<gene>
    <name evidence="6" type="ORF">glysoja_042111</name>
</gene>
<evidence type="ECO:0000259" key="5">
    <source>
        <dbReference type="Pfam" id="PF25019"/>
    </source>
</evidence>
<dbReference type="InterPro" id="IPR027417">
    <property type="entry name" value="P-loop_NTPase"/>
</dbReference>
<organism evidence="6">
    <name type="scientific">Glycine soja</name>
    <name type="common">Wild soybean</name>
    <dbReference type="NCBI Taxonomy" id="3848"/>
    <lineage>
        <taxon>Eukaryota</taxon>
        <taxon>Viridiplantae</taxon>
        <taxon>Streptophyta</taxon>
        <taxon>Embryophyta</taxon>
        <taxon>Tracheophyta</taxon>
        <taxon>Spermatophyta</taxon>
        <taxon>Magnoliopsida</taxon>
        <taxon>eudicotyledons</taxon>
        <taxon>Gunneridae</taxon>
        <taxon>Pentapetalae</taxon>
        <taxon>rosids</taxon>
        <taxon>fabids</taxon>
        <taxon>Fabales</taxon>
        <taxon>Fabaceae</taxon>
        <taxon>Papilionoideae</taxon>
        <taxon>50 kb inversion clade</taxon>
        <taxon>NPAAA clade</taxon>
        <taxon>indigoferoid/millettioid clade</taxon>
        <taxon>Phaseoleae</taxon>
        <taxon>Glycine</taxon>
        <taxon>Glycine subgen. Soja</taxon>
    </lineage>
</organism>
<feature type="region of interest" description="Disordered" evidence="3">
    <location>
        <begin position="744"/>
        <end position="766"/>
    </location>
</feature>
<dbReference type="InterPro" id="IPR057135">
    <property type="entry name" value="At4g27190-like_LRR"/>
</dbReference>
<dbReference type="GO" id="GO:0004722">
    <property type="term" value="F:protein serine/threonine phosphatase activity"/>
    <property type="evidence" value="ECO:0007669"/>
    <property type="project" value="UniProtKB-EC"/>
</dbReference>
<reference evidence="6" key="1">
    <citation type="submission" date="2014-07" db="EMBL/GenBank/DDBJ databases">
        <title>Identification of a novel salt tolerance gene in wild soybean by whole-genome sequencing.</title>
        <authorList>
            <person name="Lam H.-M."/>
            <person name="Qi X."/>
            <person name="Li M.-W."/>
            <person name="Liu X."/>
            <person name="Xie M."/>
            <person name="Ni M."/>
            <person name="Xu X."/>
        </authorList>
    </citation>
    <scope>NUCLEOTIDE SEQUENCE [LARGE SCALE GENOMIC DNA]</scope>
    <source>
        <tissue evidence="6">Root</tissue>
    </source>
</reference>
<feature type="compositionally biased region" description="Polar residues" evidence="3">
    <location>
        <begin position="745"/>
        <end position="766"/>
    </location>
</feature>
<name>A0A0B2P6G3_GLYSO</name>
<dbReference type="PANTHER" id="PTHR36766:SF40">
    <property type="entry name" value="DISEASE RESISTANCE PROTEIN RGA3"/>
    <property type="match status" value="1"/>
</dbReference>
<dbReference type="Proteomes" id="UP000053555">
    <property type="component" value="Unassembled WGS sequence"/>
</dbReference>
<keyword evidence="2" id="KW-0611">Plant defense</keyword>
<feature type="domain" description="Disease resistance protein At4g27190-like leucine-rich repeats" evidence="4">
    <location>
        <begin position="587"/>
        <end position="700"/>
    </location>
</feature>
<dbReference type="Gene3D" id="3.40.50.300">
    <property type="entry name" value="P-loop containing nucleotide triphosphate hydrolases"/>
    <property type="match status" value="1"/>
</dbReference>
<feature type="domain" description="R13L1/DRL21-like LRR repeat region" evidence="5">
    <location>
        <begin position="411"/>
        <end position="502"/>
    </location>
</feature>
<keyword evidence="6" id="KW-0378">Hydrolase</keyword>
<protein>
    <submittedName>
        <fullName evidence="6">Putative disease resistance protein RGA4</fullName>
        <ecNumber evidence="6">3.1.3.16</ecNumber>
    </submittedName>
</protein>
<evidence type="ECO:0000256" key="3">
    <source>
        <dbReference type="SAM" id="MobiDB-lite"/>
    </source>
</evidence>
<dbReference type="SUPFAM" id="SSF52058">
    <property type="entry name" value="L domain-like"/>
    <property type="match status" value="2"/>
</dbReference>
<dbReference type="PANTHER" id="PTHR36766">
    <property type="entry name" value="PLANT BROAD-SPECTRUM MILDEW RESISTANCE PROTEIN RPW8"/>
    <property type="match status" value="1"/>
</dbReference>
<sequence length="783" mass="89356">MKNVKMLPNLDAQEEEEATVVRGYVKKGIIKCILETGEGVNVQAIVIRGNTGMEKGRSAKYVCEDEKVKSGFDVVVWINGLQLQRHYAESVVNHVKHELQEKKKENDSGEGKGFFVVLDDFHNENHKEWLESVKKLKEVAETRASSGGGVFLVITRSKAVIEFVDQSFDFVHKYRFDRSSHSESRFLFEQIAGTSVSAIKSETKDSLLEMCGGILGAIETMERLEMLLKYYNEFNLSSWCLRRCFAYSFFIFSSQDSVKGEKLVRLWMVEGYLAHSSSSSSPVLEDLGHECIEEFLHRLHVLILKNLGMKVLPGSIGDLKSLRYLDLSRNNFNKLPICIGELLHLQTLQLSHCLKLKELPDDVNYFASLRHLEVDECTNLMHMPSALRKLTWLRSLPHFVTSKRNSLGELIDLNEKQHLEGLTLRWNHDDDDDQDEIMLKQLEPHQNLKRLSIIGYQGNQFPGWLSSLNNLVEISLYKCSKCQSLSTLNHVLVNLEKLTLMSLDSLEFIKDNGSEDLRLKQVQISDCPKLTSWWKNPETHNTTVFTAISELVVEYCPKLVSLPLFPMLDYRLVLESFNMKLQYQREEKMLKNLTSLSSLDIKNCKALKFIKGWKHLNSLEILHITNCTDIDLPNDEWEGLKNLSNLIIEDMSDLKSLPEGIKHLTNLDNLEIRSCPNLEVVPKEVGEGLNDFTFIVIDDCPKIASLPESLINNFIGLKIGNCPLLEPWNKSRPKLPLQASDIQEEQNLTSPDSNKTSNEIQNVIPPTNSRPQCNYCGTFASLY</sequence>
<dbReference type="SUPFAM" id="SSF52540">
    <property type="entry name" value="P-loop containing nucleoside triphosphate hydrolases"/>
    <property type="match status" value="1"/>
</dbReference>
<dbReference type="InterPro" id="IPR056789">
    <property type="entry name" value="LRR_R13L1-DRL21"/>
</dbReference>
<proteinExistence type="predicted"/>
<accession>A0A0B2P6G3</accession>
<evidence type="ECO:0000256" key="2">
    <source>
        <dbReference type="ARBA" id="ARBA00022821"/>
    </source>
</evidence>
<dbReference type="Pfam" id="PF23247">
    <property type="entry name" value="LRR_RPS2"/>
    <property type="match status" value="1"/>
</dbReference>
<dbReference type="EC" id="3.1.3.16" evidence="6"/>
<dbReference type="InterPro" id="IPR032675">
    <property type="entry name" value="LRR_dom_sf"/>
</dbReference>